<gene>
    <name evidence="1" type="ORF">KFK09_013316</name>
</gene>
<sequence length="74" mass="8201">MKMRKGRIRHIKAFTGLRSFISCHVCGSMVGVTSSTWLNLTYAKSNIRICGRPPPTAARDALSIMIGRKGRISH</sequence>
<organism evidence="1 2">
    <name type="scientific">Dendrobium nobile</name>
    <name type="common">Orchid</name>
    <dbReference type="NCBI Taxonomy" id="94219"/>
    <lineage>
        <taxon>Eukaryota</taxon>
        <taxon>Viridiplantae</taxon>
        <taxon>Streptophyta</taxon>
        <taxon>Embryophyta</taxon>
        <taxon>Tracheophyta</taxon>
        <taxon>Spermatophyta</taxon>
        <taxon>Magnoliopsida</taxon>
        <taxon>Liliopsida</taxon>
        <taxon>Asparagales</taxon>
        <taxon>Orchidaceae</taxon>
        <taxon>Epidendroideae</taxon>
        <taxon>Malaxideae</taxon>
        <taxon>Dendrobiinae</taxon>
        <taxon>Dendrobium</taxon>
    </lineage>
</organism>
<evidence type="ECO:0000313" key="1">
    <source>
        <dbReference type="EMBL" id="KAI0507195.1"/>
    </source>
</evidence>
<accession>A0A8T3B8H2</accession>
<name>A0A8T3B8H2_DENNO</name>
<protein>
    <submittedName>
        <fullName evidence="1">Uncharacterized protein</fullName>
    </submittedName>
</protein>
<dbReference type="EMBL" id="JAGYWB010000010">
    <property type="protein sequence ID" value="KAI0507195.1"/>
    <property type="molecule type" value="Genomic_DNA"/>
</dbReference>
<dbReference type="OrthoDB" id="784754at2759"/>
<proteinExistence type="predicted"/>
<dbReference type="Proteomes" id="UP000829196">
    <property type="component" value="Unassembled WGS sequence"/>
</dbReference>
<keyword evidence="2" id="KW-1185">Reference proteome</keyword>
<evidence type="ECO:0000313" key="2">
    <source>
        <dbReference type="Proteomes" id="UP000829196"/>
    </source>
</evidence>
<dbReference type="AlphaFoldDB" id="A0A8T3B8H2"/>
<reference evidence="1" key="1">
    <citation type="journal article" date="2022" name="Front. Genet.">
        <title>Chromosome-Scale Assembly of the Dendrobium nobile Genome Provides Insights Into the Molecular Mechanism of the Biosynthesis of the Medicinal Active Ingredient of Dendrobium.</title>
        <authorList>
            <person name="Xu Q."/>
            <person name="Niu S.-C."/>
            <person name="Li K.-L."/>
            <person name="Zheng P.-J."/>
            <person name="Zhang X.-J."/>
            <person name="Jia Y."/>
            <person name="Liu Y."/>
            <person name="Niu Y.-X."/>
            <person name="Yu L.-H."/>
            <person name="Chen D.-F."/>
            <person name="Zhang G.-Q."/>
        </authorList>
    </citation>
    <scope>NUCLEOTIDE SEQUENCE</scope>
    <source>
        <tissue evidence="1">Leaf</tissue>
    </source>
</reference>
<comment type="caution">
    <text evidence="1">The sequence shown here is derived from an EMBL/GenBank/DDBJ whole genome shotgun (WGS) entry which is preliminary data.</text>
</comment>